<proteinExistence type="predicted"/>
<gene>
    <name evidence="2" type="ORF">G5714_009510</name>
</gene>
<feature type="compositionally biased region" description="Basic and acidic residues" evidence="1">
    <location>
        <begin position="1"/>
        <end position="10"/>
    </location>
</feature>
<accession>A0A7J6CSF8</accession>
<reference evidence="2 3" key="1">
    <citation type="submission" date="2020-04" db="EMBL/GenBank/DDBJ databases">
        <title>Chromosome-level genome assembly of a cyprinid fish Onychostoma macrolepis by integration of Nanopore Sequencing, Bionano and Hi-C technology.</title>
        <authorList>
            <person name="Wang D."/>
        </authorList>
    </citation>
    <scope>NUCLEOTIDE SEQUENCE [LARGE SCALE GENOMIC DNA]</scope>
    <source>
        <strain evidence="2">SWU-2019</strain>
        <tissue evidence="2">Muscle</tissue>
    </source>
</reference>
<comment type="caution">
    <text evidence="2">The sequence shown here is derived from an EMBL/GenBank/DDBJ whole genome shotgun (WGS) entry which is preliminary data.</text>
</comment>
<dbReference type="EMBL" id="JAAMOB010000008">
    <property type="protein sequence ID" value="KAF4110258.1"/>
    <property type="molecule type" value="Genomic_DNA"/>
</dbReference>
<organism evidence="2 3">
    <name type="scientific">Onychostoma macrolepis</name>
    <dbReference type="NCBI Taxonomy" id="369639"/>
    <lineage>
        <taxon>Eukaryota</taxon>
        <taxon>Metazoa</taxon>
        <taxon>Chordata</taxon>
        <taxon>Craniata</taxon>
        <taxon>Vertebrata</taxon>
        <taxon>Euteleostomi</taxon>
        <taxon>Actinopterygii</taxon>
        <taxon>Neopterygii</taxon>
        <taxon>Teleostei</taxon>
        <taxon>Ostariophysi</taxon>
        <taxon>Cypriniformes</taxon>
        <taxon>Cyprinidae</taxon>
        <taxon>Acrossocheilinae</taxon>
        <taxon>Onychostoma</taxon>
    </lineage>
</organism>
<evidence type="ECO:0000313" key="2">
    <source>
        <dbReference type="EMBL" id="KAF4110258.1"/>
    </source>
</evidence>
<name>A0A7J6CSF8_9TELE</name>
<evidence type="ECO:0000256" key="1">
    <source>
        <dbReference type="SAM" id="MobiDB-lite"/>
    </source>
</evidence>
<protein>
    <submittedName>
        <fullName evidence="2">Uncharacterized protein</fullName>
    </submittedName>
</protein>
<dbReference type="AlphaFoldDB" id="A0A7J6CSF8"/>
<dbReference type="Proteomes" id="UP000579812">
    <property type="component" value="Unassembled WGS sequence"/>
</dbReference>
<keyword evidence="3" id="KW-1185">Reference proteome</keyword>
<evidence type="ECO:0000313" key="3">
    <source>
        <dbReference type="Proteomes" id="UP000579812"/>
    </source>
</evidence>
<feature type="region of interest" description="Disordered" evidence="1">
    <location>
        <begin position="1"/>
        <end position="26"/>
    </location>
</feature>
<sequence>MKLQRRDQTGRVRYQRRRRRGMQTSGHLTLHHLRSEDSSAAATSILQALFGGRFGKFVMEILDGLPQDAPHCCYSDDNTLGTVATSMLLPSGPHSSLYSWRWWYTNMPLCDRPLTKMNSSPARVEILWPKQAENIEMAHLLNKILMSHLQEHEDGLVLHALLHLMLRRHSIYMPVLV</sequence>